<name>A0A0G1NMF2_9BACT</name>
<protein>
    <submittedName>
        <fullName evidence="2">Uncharacterized protein</fullName>
    </submittedName>
</protein>
<reference evidence="2 3" key="1">
    <citation type="journal article" date="2015" name="Nature">
        <title>rRNA introns, odd ribosomes, and small enigmatic genomes across a large radiation of phyla.</title>
        <authorList>
            <person name="Brown C.T."/>
            <person name="Hug L.A."/>
            <person name="Thomas B.C."/>
            <person name="Sharon I."/>
            <person name="Castelle C.J."/>
            <person name="Singh A."/>
            <person name="Wilkins M.J."/>
            <person name="Williams K.H."/>
            <person name="Banfield J.F."/>
        </authorList>
    </citation>
    <scope>NUCLEOTIDE SEQUENCE [LARGE SCALE GENOMIC DNA]</scope>
</reference>
<gene>
    <name evidence="2" type="ORF">UX31_C0016G0019</name>
</gene>
<dbReference type="EMBL" id="LCLS01000016">
    <property type="protein sequence ID" value="KKU21542.1"/>
    <property type="molecule type" value="Genomic_DNA"/>
</dbReference>
<evidence type="ECO:0000313" key="3">
    <source>
        <dbReference type="Proteomes" id="UP000034107"/>
    </source>
</evidence>
<comment type="caution">
    <text evidence="2">The sequence shown here is derived from an EMBL/GenBank/DDBJ whole genome shotgun (WGS) entry which is preliminary data.</text>
</comment>
<feature type="region of interest" description="Disordered" evidence="1">
    <location>
        <begin position="1"/>
        <end position="21"/>
    </location>
</feature>
<sequence length="153" mass="16748">MAGNRERRPEDDDSKIEPKPNTYHVEIGDVYFTRSQSKASLGGVAREVVIGGILGQSVLQTDYLSHINGFVVIRGSGALQAADIDWQRGRQERLSPDAWARGLERGVMKDSAKWASATHSYFLTMVSNLIAKGGGDVIDQPLTGFGYDVLPRL</sequence>
<proteinExistence type="predicted"/>
<dbReference type="AlphaFoldDB" id="A0A0G1NMF2"/>
<evidence type="ECO:0000256" key="1">
    <source>
        <dbReference type="SAM" id="MobiDB-lite"/>
    </source>
</evidence>
<accession>A0A0G1NMF2</accession>
<evidence type="ECO:0000313" key="2">
    <source>
        <dbReference type="EMBL" id="KKU21542.1"/>
    </source>
</evidence>
<feature type="compositionally biased region" description="Basic and acidic residues" evidence="1">
    <location>
        <begin position="1"/>
        <end position="18"/>
    </location>
</feature>
<dbReference type="Proteomes" id="UP000034107">
    <property type="component" value="Unassembled WGS sequence"/>
</dbReference>
<organism evidence="2 3">
    <name type="scientific">Candidatus Nomurabacteria bacterium GW2011_GWA1_46_11</name>
    <dbReference type="NCBI Taxonomy" id="1618732"/>
    <lineage>
        <taxon>Bacteria</taxon>
        <taxon>Candidatus Nomuraibacteriota</taxon>
    </lineage>
</organism>